<keyword evidence="5" id="KW-1185">Reference proteome</keyword>
<dbReference type="EMBL" id="JARKIK010000003">
    <property type="protein sequence ID" value="KAK8753389.1"/>
    <property type="molecule type" value="Genomic_DNA"/>
</dbReference>
<evidence type="ECO:0000313" key="4">
    <source>
        <dbReference type="EMBL" id="KAK8753389.1"/>
    </source>
</evidence>
<gene>
    <name evidence="4" type="ORF">OTU49_004265</name>
</gene>
<reference evidence="4 5" key="1">
    <citation type="journal article" date="2024" name="BMC Genomics">
        <title>Genome assembly of redclaw crayfish (Cherax quadricarinatus) provides insights into its immune adaptation and hypoxia tolerance.</title>
        <authorList>
            <person name="Liu Z."/>
            <person name="Zheng J."/>
            <person name="Li H."/>
            <person name="Fang K."/>
            <person name="Wang S."/>
            <person name="He J."/>
            <person name="Zhou D."/>
            <person name="Weng S."/>
            <person name="Chi M."/>
            <person name="Gu Z."/>
            <person name="He J."/>
            <person name="Li F."/>
            <person name="Wang M."/>
        </authorList>
    </citation>
    <scope>NUCLEOTIDE SEQUENCE [LARGE SCALE GENOMIC DNA]</scope>
    <source>
        <strain evidence="4">ZL_2023a</strain>
    </source>
</reference>
<dbReference type="InterPro" id="IPR049492">
    <property type="entry name" value="BD-FAE-like_dom"/>
</dbReference>
<accession>A0AAW0YTF9</accession>
<dbReference type="SUPFAM" id="SSF53474">
    <property type="entry name" value="alpha/beta-Hydrolases"/>
    <property type="match status" value="1"/>
</dbReference>
<name>A0AAW0YTF9_CHEQU</name>
<dbReference type="InterPro" id="IPR050300">
    <property type="entry name" value="GDXG_lipolytic_enzyme"/>
</dbReference>
<dbReference type="Gene3D" id="3.40.50.1820">
    <property type="entry name" value="alpha/beta hydrolase"/>
    <property type="match status" value="1"/>
</dbReference>
<proteinExistence type="predicted"/>
<evidence type="ECO:0000313" key="5">
    <source>
        <dbReference type="Proteomes" id="UP001445076"/>
    </source>
</evidence>
<sequence length="601" mass="65509">MNDRGEATQLTDGAKNDRGEATQLTDGAMNDRGEATQLTDGAKNDRGEATQLTDGAKNDRGEATQLTDGAMNDRGEATQLTDGAKNDRGEATQLTDGAKNDRREATQLTDGAKNDRGEATQLTDGAMNDRGEATQLTDGAKNDRGEATQLTDGAKNDRGEATQLTDGAMNDRGEATQLTDGAKNDRGEATQLTDGAKNDRGEATQLTDGAKNDRGEATQLTDGAKNDRGEATQLTDGAKNDRGEATQLTDGAKNDRGEATQLTDGAKNDRGEATQLTDGAKNDRGEATQSWRWMNHQELEEQYSPSRWSKRYSAQEIINVHVRVVKDLSQAARETVSHRIDVPYGPGPRAKLDVYGEDLPPESAIVVWVHGGYWQEIEKDISAYLVQPLYHHSILTLVVDYDLAPQVSMECIVEEIRAAVVWSCQLARQRGSHCVVLAGWSAGGHLVTQALMPGSGQELPDNTDTSLYKDIIRGVVTVSGVFDLRPLVNTYVNAPLHLTERSAWKLSPLASVKELGRAWSPLSILVTVGQHDSPEFKRQSEEFCQECVKAGLKAEYLEVELADHFSITEDLSKEDFSLTQRLISFLKTCDHMHKTKLPTKA</sequence>
<comment type="caution">
    <text evidence="4">The sequence shown here is derived from an EMBL/GenBank/DDBJ whole genome shotgun (WGS) entry which is preliminary data.</text>
</comment>
<dbReference type="PANTHER" id="PTHR48081">
    <property type="entry name" value="AB HYDROLASE SUPERFAMILY PROTEIN C4A8.06C"/>
    <property type="match status" value="1"/>
</dbReference>
<dbReference type="AlphaFoldDB" id="A0AAW0YTF9"/>
<dbReference type="Pfam" id="PF20434">
    <property type="entry name" value="BD-FAE"/>
    <property type="match status" value="1"/>
</dbReference>
<protein>
    <recommendedName>
        <fullName evidence="3">BD-FAE-like domain-containing protein</fullName>
    </recommendedName>
</protein>
<feature type="domain" description="BD-FAE-like" evidence="3">
    <location>
        <begin position="362"/>
        <end position="522"/>
    </location>
</feature>
<feature type="region of interest" description="Disordered" evidence="2">
    <location>
        <begin position="1"/>
        <end position="289"/>
    </location>
</feature>
<keyword evidence="1" id="KW-0378">Hydrolase</keyword>
<dbReference type="PANTHER" id="PTHR48081:SF33">
    <property type="entry name" value="KYNURENINE FORMAMIDASE"/>
    <property type="match status" value="1"/>
</dbReference>
<evidence type="ECO:0000256" key="1">
    <source>
        <dbReference type="ARBA" id="ARBA00022801"/>
    </source>
</evidence>
<evidence type="ECO:0000259" key="3">
    <source>
        <dbReference type="Pfam" id="PF20434"/>
    </source>
</evidence>
<dbReference type="Proteomes" id="UP001445076">
    <property type="component" value="Unassembled WGS sequence"/>
</dbReference>
<evidence type="ECO:0000256" key="2">
    <source>
        <dbReference type="SAM" id="MobiDB-lite"/>
    </source>
</evidence>
<dbReference type="GO" id="GO:0004061">
    <property type="term" value="F:arylformamidase activity"/>
    <property type="evidence" value="ECO:0007669"/>
    <property type="project" value="TreeGrafter"/>
</dbReference>
<organism evidence="4 5">
    <name type="scientific">Cherax quadricarinatus</name>
    <name type="common">Australian red claw crayfish</name>
    <dbReference type="NCBI Taxonomy" id="27406"/>
    <lineage>
        <taxon>Eukaryota</taxon>
        <taxon>Metazoa</taxon>
        <taxon>Ecdysozoa</taxon>
        <taxon>Arthropoda</taxon>
        <taxon>Crustacea</taxon>
        <taxon>Multicrustacea</taxon>
        <taxon>Malacostraca</taxon>
        <taxon>Eumalacostraca</taxon>
        <taxon>Eucarida</taxon>
        <taxon>Decapoda</taxon>
        <taxon>Pleocyemata</taxon>
        <taxon>Astacidea</taxon>
        <taxon>Parastacoidea</taxon>
        <taxon>Parastacidae</taxon>
        <taxon>Cherax</taxon>
    </lineage>
</organism>
<dbReference type="InterPro" id="IPR029058">
    <property type="entry name" value="AB_hydrolase_fold"/>
</dbReference>